<reference evidence="3 4" key="1">
    <citation type="journal article" date="2015" name="PLoS Pathog.">
        <title>Leptomonas seymouri: Adaptations to the Dixenous Life Cycle Analyzed by Genome Sequencing, Transcriptome Profiling and Co-infection with Leishmania donovani.</title>
        <authorList>
            <person name="Kraeva N."/>
            <person name="Butenko A."/>
            <person name="Hlavacova J."/>
            <person name="Kostygov A."/>
            <person name="Myskova J."/>
            <person name="Grybchuk D."/>
            <person name="Lestinova T."/>
            <person name="Votypka J."/>
            <person name="Volf P."/>
            <person name="Opperdoes F."/>
            <person name="Flegontov P."/>
            <person name="Lukes J."/>
            <person name="Yurchenko V."/>
        </authorList>
    </citation>
    <scope>NUCLEOTIDE SEQUENCE [LARGE SCALE GENOMIC DNA]</scope>
    <source>
        <strain evidence="3 4">ATCC 30220</strain>
    </source>
</reference>
<comment type="caution">
    <text evidence="3">The sequence shown here is derived from an EMBL/GenBank/DDBJ whole genome shotgun (WGS) entry which is preliminary data.</text>
</comment>
<protein>
    <submittedName>
        <fullName evidence="3">Uncharacterized protein</fullName>
    </submittedName>
</protein>
<dbReference type="EMBL" id="LJSK01000001">
    <property type="protein sequence ID" value="KPI90847.1"/>
    <property type="molecule type" value="Genomic_DNA"/>
</dbReference>
<organism evidence="3 4">
    <name type="scientific">Leptomonas seymouri</name>
    <dbReference type="NCBI Taxonomy" id="5684"/>
    <lineage>
        <taxon>Eukaryota</taxon>
        <taxon>Discoba</taxon>
        <taxon>Euglenozoa</taxon>
        <taxon>Kinetoplastea</taxon>
        <taxon>Metakinetoplastina</taxon>
        <taxon>Trypanosomatida</taxon>
        <taxon>Trypanosomatidae</taxon>
        <taxon>Leishmaniinae</taxon>
        <taxon>Leptomonas</taxon>
    </lineage>
</organism>
<dbReference type="Proteomes" id="UP000038009">
    <property type="component" value="Unassembled WGS sequence"/>
</dbReference>
<dbReference type="AlphaFoldDB" id="A0A0N0P9L2"/>
<feature type="compositionally biased region" description="Polar residues" evidence="2">
    <location>
        <begin position="473"/>
        <end position="486"/>
    </location>
</feature>
<dbReference type="PROSITE" id="PS50088">
    <property type="entry name" value="ANK_REPEAT"/>
    <property type="match status" value="1"/>
</dbReference>
<sequence>MDLDDPLQHSIELLQSLLEEPFRRHLDVCDDVHACDASGNSLLHWAAAFGNFSAAHALLKRGVEVDARNDRGATPLLVAAALCPNMGSIGYLLVSHGASLNERVGLDRSLTVKSLLEARQLGSVWEWLTACKNNLLPKGEDNLVRFQGCRELPVVDDRLAAILCCPTRLNQMRLHTGGLLSRTPAVLLPHPPPRQLQQPQQLPAGTLKASASPTLSTALPHDFITPLTKALHAHFELLESREMADRLQIEKEQLESFLCLYAETVALSIASCGDEYDQDEEKSGEMEPVQGFLHEAQTSEDSTAAGYTTSNDGEKSAAVGHIQAVLGERIDASGRRHLLVLYSEPYCFDGRTEAWHCAEALTSDPVVRAYLEHNYSVTTLPDTSDAKPSSLTARDIGSPLETWEREQLEAQLRLLPRRILYSREDGAPLLPQSVSTIVVSSTIQSPNREIMSPVTDFVFQHPQQPQFLGGKNENANTNGVATAGPQSNSSSSSMVADRDSLPVEKKRFPARFFPQSHRQHDGLSGDADKLKADANVPTGQLLLGGSLRRLGNTLDVLREQKKELLQKPTTMPASAKRGLYTLTTSIDTTDSNSTAPSSALTRAPATSGGSMVDSLPPKEDTSYLSASQKARYNNFLYGAALRVLARKQKS</sequence>
<dbReference type="InterPro" id="IPR036770">
    <property type="entry name" value="Ankyrin_rpt-contain_sf"/>
</dbReference>
<dbReference type="OMA" id="YLDICED"/>
<evidence type="ECO:0000256" key="2">
    <source>
        <dbReference type="SAM" id="MobiDB-lite"/>
    </source>
</evidence>
<dbReference type="Gene3D" id="1.25.40.20">
    <property type="entry name" value="Ankyrin repeat-containing domain"/>
    <property type="match status" value="1"/>
</dbReference>
<accession>A0A0N0P9L2</accession>
<dbReference type="Pfam" id="PF12796">
    <property type="entry name" value="Ank_2"/>
    <property type="match status" value="1"/>
</dbReference>
<keyword evidence="1" id="KW-0040">ANK repeat</keyword>
<dbReference type="InterPro" id="IPR002110">
    <property type="entry name" value="Ankyrin_rpt"/>
</dbReference>
<name>A0A0N0P9L2_LEPSE</name>
<feature type="repeat" description="ANK" evidence="1">
    <location>
        <begin position="38"/>
        <end position="70"/>
    </location>
</feature>
<dbReference type="SUPFAM" id="SSF48403">
    <property type="entry name" value="Ankyrin repeat"/>
    <property type="match status" value="1"/>
</dbReference>
<dbReference type="OrthoDB" id="244827at2759"/>
<evidence type="ECO:0000313" key="4">
    <source>
        <dbReference type="Proteomes" id="UP000038009"/>
    </source>
</evidence>
<dbReference type="VEuPathDB" id="TriTrypDB:Lsey_0001_0800"/>
<keyword evidence="4" id="KW-1185">Reference proteome</keyword>
<feature type="region of interest" description="Disordered" evidence="2">
    <location>
        <begin position="464"/>
        <end position="496"/>
    </location>
</feature>
<dbReference type="SMART" id="SM00248">
    <property type="entry name" value="ANK"/>
    <property type="match status" value="2"/>
</dbReference>
<gene>
    <name evidence="3" type="ORF">ABL78_0080</name>
</gene>
<dbReference type="PROSITE" id="PS50297">
    <property type="entry name" value="ANK_REP_REGION"/>
    <property type="match status" value="1"/>
</dbReference>
<proteinExistence type="predicted"/>
<feature type="region of interest" description="Disordered" evidence="2">
    <location>
        <begin position="586"/>
        <end position="622"/>
    </location>
</feature>
<evidence type="ECO:0000313" key="3">
    <source>
        <dbReference type="EMBL" id="KPI90847.1"/>
    </source>
</evidence>
<evidence type="ECO:0000256" key="1">
    <source>
        <dbReference type="PROSITE-ProRule" id="PRU00023"/>
    </source>
</evidence>